<dbReference type="PANTHER" id="PTHR43744">
    <property type="entry name" value="ABC TRANSPORTER PERMEASE PROTEIN MG189-RELATED-RELATED"/>
    <property type="match status" value="1"/>
</dbReference>
<keyword evidence="5 7" id="KW-1133">Transmembrane helix</keyword>
<dbReference type="GO" id="GO:0055085">
    <property type="term" value="P:transmembrane transport"/>
    <property type="evidence" value="ECO:0007669"/>
    <property type="project" value="InterPro"/>
</dbReference>
<evidence type="ECO:0000256" key="7">
    <source>
        <dbReference type="RuleBase" id="RU363032"/>
    </source>
</evidence>
<dbReference type="Pfam" id="PF00528">
    <property type="entry name" value="BPD_transp_1"/>
    <property type="match status" value="1"/>
</dbReference>
<evidence type="ECO:0000256" key="1">
    <source>
        <dbReference type="ARBA" id="ARBA00004651"/>
    </source>
</evidence>
<name>A0A4V3IW87_9MICO</name>
<keyword evidence="4 7" id="KW-0812">Transmembrane</keyword>
<dbReference type="InterPro" id="IPR035906">
    <property type="entry name" value="MetI-like_sf"/>
</dbReference>
<feature type="transmembrane region" description="Helical" evidence="7">
    <location>
        <begin position="85"/>
        <end position="106"/>
    </location>
</feature>
<reference evidence="9 10" key="1">
    <citation type="submission" date="2019-03" db="EMBL/GenBank/DDBJ databases">
        <title>Genomics of glacier-inhabiting Cryobacterium strains.</title>
        <authorList>
            <person name="Liu Q."/>
            <person name="Xin Y.-H."/>
        </authorList>
    </citation>
    <scope>NUCLEOTIDE SEQUENCE [LARGE SCALE GENOMIC DNA]</scope>
    <source>
        <strain evidence="9 10">Sr59</strain>
    </source>
</reference>
<gene>
    <name evidence="9" type="ORF">E3T61_19720</name>
</gene>
<feature type="transmembrane region" description="Helical" evidence="7">
    <location>
        <begin position="151"/>
        <end position="171"/>
    </location>
</feature>
<dbReference type="AlphaFoldDB" id="A0A4V3IW87"/>
<dbReference type="EMBL" id="SOHM01000042">
    <property type="protein sequence ID" value="TFD84007.1"/>
    <property type="molecule type" value="Genomic_DNA"/>
</dbReference>
<feature type="transmembrane region" description="Helical" evidence="7">
    <location>
        <begin position="201"/>
        <end position="219"/>
    </location>
</feature>
<sequence>MSANNRARRTAAAFQNYAVLIVAALLMFAPIYYLLIGSLKPSSEVLNGFAGFLPTDLSLDNYVAVFRALSSDASGYFWQFMANSLLISIVVVVGGLLVNSLAGYAFSRLEWVGRDKVFILIILLVIVPFESVAIPLMALMQGQRDTLLVQMLPFIANAFSVFLFYTFFLNLPKSVEEAAHLDGLGAWGTFFRIVVPNAKPVFATVAILTFLSSWGQYLWPSLVTSDPAVRPLPLEMGVFSDREPADWGQVFAFGTLLVLPVLVVFLIFQRYFVQSVAGSAVKG</sequence>
<evidence type="ECO:0000313" key="9">
    <source>
        <dbReference type="EMBL" id="TFD84007.1"/>
    </source>
</evidence>
<proteinExistence type="inferred from homology"/>
<dbReference type="Gene3D" id="1.10.3720.10">
    <property type="entry name" value="MetI-like"/>
    <property type="match status" value="1"/>
</dbReference>
<comment type="subcellular location">
    <subcellularLocation>
        <location evidence="1 7">Cell membrane</location>
        <topology evidence="1 7">Multi-pass membrane protein</topology>
    </subcellularLocation>
</comment>
<feature type="transmembrane region" description="Helical" evidence="7">
    <location>
        <begin position="247"/>
        <end position="268"/>
    </location>
</feature>
<evidence type="ECO:0000256" key="2">
    <source>
        <dbReference type="ARBA" id="ARBA00022448"/>
    </source>
</evidence>
<accession>A0A4V3IW87</accession>
<dbReference type="SUPFAM" id="SSF161098">
    <property type="entry name" value="MetI-like"/>
    <property type="match status" value="1"/>
</dbReference>
<dbReference type="PROSITE" id="PS50928">
    <property type="entry name" value="ABC_TM1"/>
    <property type="match status" value="1"/>
</dbReference>
<dbReference type="Proteomes" id="UP000298468">
    <property type="component" value="Unassembled WGS sequence"/>
</dbReference>
<comment type="caution">
    <text evidence="9">The sequence shown here is derived from an EMBL/GenBank/DDBJ whole genome shotgun (WGS) entry which is preliminary data.</text>
</comment>
<keyword evidence="10" id="KW-1185">Reference proteome</keyword>
<evidence type="ECO:0000256" key="5">
    <source>
        <dbReference type="ARBA" id="ARBA00022989"/>
    </source>
</evidence>
<dbReference type="CDD" id="cd06261">
    <property type="entry name" value="TM_PBP2"/>
    <property type="match status" value="1"/>
</dbReference>
<protein>
    <submittedName>
        <fullName evidence="9">Carbohydrate ABC transporter permease</fullName>
    </submittedName>
</protein>
<keyword evidence="2 7" id="KW-0813">Transport</keyword>
<keyword evidence="6 7" id="KW-0472">Membrane</keyword>
<dbReference type="PANTHER" id="PTHR43744:SF8">
    <property type="entry name" value="SN-GLYCEROL-3-PHOSPHATE TRANSPORT SYSTEM PERMEASE PROTEIN UGPE"/>
    <property type="match status" value="1"/>
</dbReference>
<evidence type="ECO:0000313" key="10">
    <source>
        <dbReference type="Proteomes" id="UP000298468"/>
    </source>
</evidence>
<feature type="domain" description="ABC transmembrane type-1" evidence="8">
    <location>
        <begin position="81"/>
        <end position="268"/>
    </location>
</feature>
<dbReference type="RefSeq" id="WP_134642548.1">
    <property type="nucleotide sequence ID" value="NZ_SOHM01000042.1"/>
</dbReference>
<comment type="similarity">
    <text evidence="7">Belongs to the binding-protein-dependent transport system permease family.</text>
</comment>
<dbReference type="GO" id="GO:0005886">
    <property type="term" value="C:plasma membrane"/>
    <property type="evidence" value="ECO:0007669"/>
    <property type="project" value="UniProtKB-SubCell"/>
</dbReference>
<dbReference type="InterPro" id="IPR000515">
    <property type="entry name" value="MetI-like"/>
</dbReference>
<keyword evidence="3" id="KW-1003">Cell membrane</keyword>
<evidence type="ECO:0000256" key="3">
    <source>
        <dbReference type="ARBA" id="ARBA00022475"/>
    </source>
</evidence>
<evidence type="ECO:0000256" key="4">
    <source>
        <dbReference type="ARBA" id="ARBA00022692"/>
    </source>
</evidence>
<evidence type="ECO:0000256" key="6">
    <source>
        <dbReference type="ARBA" id="ARBA00023136"/>
    </source>
</evidence>
<dbReference type="OrthoDB" id="2063054at2"/>
<feature type="transmembrane region" description="Helical" evidence="7">
    <location>
        <begin position="118"/>
        <end position="139"/>
    </location>
</feature>
<evidence type="ECO:0000259" key="8">
    <source>
        <dbReference type="PROSITE" id="PS50928"/>
    </source>
</evidence>
<organism evidence="9 10">
    <name type="scientific">Cryobacterium lactosi</name>
    <dbReference type="NCBI Taxonomy" id="1259202"/>
    <lineage>
        <taxon>Bacteria</taxon>
        <taxon>Bacillati</taxon>
        <taxon>Actinomycetota</taxon>
        <taxon>Actinomycetes</taxon>
        <taxon>Micrococcales</taxon>
        <taxon>Microbacteriaceae</taxon>
        <taxon>Cryobacterium</taxon>
    </lineage>
</organism>
<feature type="transmembrane region" description="Helical" evidence="7">
    <location>
        <begin position="12"/>
        <end position="35"/>
    </location>
</feature>